<accession>A0A1W1VAU4</accession>
<dbReference type="AlphaFoldDB" id="A0A1W1VAU4"/>
<evidence type="ECO:0000313" key="1">
    <source>
        <dbReference type="EMBL" id="SMB90320.1"/>
    </source>
</evidence>
<evidence type="ECO:0000313" key="2">
    <source>
        <dbReference type="Proteomes" id="UP000192266"/>
    </source>
</evidence>
<gene>
    <name evidence="1" type="ORF">SAMN00120144_3726</name>
</gene>
<dbReference type="Proteomes" id="UP000192266">
    <property type="component" value="Unassembled WGS sequence"/>
</dbReference>
<dbReference type="STRING" id="645990.SAMN00120144_3726"/>
<dbReference type="EMBL" id="FWWW01000054">
    <property type="protein sequence ID" value="SMB90320.1"/>
    <property type="molecule type" value="Genomic_DNA"/>
</dbReference>
<sequence length="38" mass="4372">MTIIRHLPGLLLNLRQGEGVDISLPLCQRFILLILSWE</sequence>
<proteinExistence type="predicted"/>
<reference evidence="1 2" key="1">
    <citation type="submission" date="2017-04" db="EMBL/GenBank/DDBJ databases">
        <authorList>
            <person name="Afonso C.L."/>
            <person name="Miller P.J."/>
            <person name="Scott M.A."/>
            <person name="Spackman E."/>
            <person name="Goraichik I."/>
            <person name="Dimitrov K.M."/>
            <person name="Suarez D.L."/>
            <person name="Swayne D.E."/>
        </authorList>
    </citation>
    <scope>NUCLEOTIDE SEQUENCE [LARGE SCALE GENOMIC DNA]</scope>
    <source>
        <strain evidence="1 2">DSM 11622</strain>
    </source>
</reference>
<protein>
    <submittedName>
        <fullName evidence="1">Uncharacterized protein</fullName>
    </submittedName>
</protein>
<name>A0A1W1VAU4_9BACT</name>
<organism evidence="1 2">
    <name type="scientific">Hymenobacter roseosalivarius DSM 11622</name>
    <dbReference type="NCBI Taxonomy" id="645990"/>
    <lineage>
        <taxon>Bacteria</taxon>
        <taxon>Pseudomonadati</taxon>
        <taxon>Bacteroidota</taxon>
        <taxon>Cytophagia</taxon>
        <taxon>Cytophagales</taxon>
        <taxon>Hymenobacteraceae</taxon>
        <taxon>Hymenobacter</taxon>
    </lineage>
</organism>
<keyword evidence="2" id="KW-1185">Reference proteome</keyword>